<accession>A0A7E4VHC5</accession>
<reference evidence="2" key="2">
    <citation type="submission" date="2020-10" db="UniProtKB">
        <authorList>
            <consortium name="WormBaseParasite"/>
        </authorList>
    </citation>
    <scope>IDENTIFICATION</scope>
</reference>
<dbReference type="WBParaSite" id="Pan_g20841.t1">
    <property type="protein sequence ID" value="Pan_g20841.t1"/>
    <property type="gene ID" value="Pan_g20841"/>
</dbReference>
<evidence type="ECO:0000313" key="2">
    <source>
        <dbReference type="WBParaSite" id="Pan_g20841.t1"/>
    </source>
</evidence>
<dbReference type="Proteomes" id="UP000492821">
    <property type="component" value="Unassembled WGS sequence"/>
</dbReference>
<reference evidence="1" key="1">
    <citation type="journal article" date="2013" name="Genetics">
        <title>The draft genome and transcriptome of Panagrellus redivivus are shaped by the harsh demands of a free-living lifestyle.</title>
        <authorList>
            <person name="Srinivasan J."/>
            <person name="Dillman A.R."/>
            <person name="Macchietto M.G."/>
            <person name="Heikkinen L."/>
            <person name="Lakso M."/>
            <person name="Fracchia K.M."/>
            <person name="Antoshechkin I."/>
            <person name="Mortazavi A."/>
            <person name="Wong G."/>
            <person name="Sternberg P.W."/>
        </authorList>
    </citation>
    <scope>NUCLEOTIDE SEQUENCE [LARGE SCALE GENOMIC DNA]</scope>
    <source>
        <strain evidence="1">MT8872</strain>
    </source>
</reference>
<sequence>MPYPLAKLPYGLRRRLSELTTPRERYNLQIAAGTPSICPPKLQTVIQENLDSYSIVFFGDDEYTAKGVQHMSFDFMKRLVLNPHSIVLNYCKTNPSFYKQLSTLMATTSVKCIRIYPRYQKTSIESLFSAFPYLTKITMLHIHSSTWMADVTKFQNCKMQQLDVWGTYENIGLFTADEIVAFLKLQQSDFKLTINLTSFDSKYISGLLAVLNSVFRKAKNSDFASVILKYDMKRLLCFTF</sequence>
<protein>
    <submittedName>
        <fullName evidence="2">F-box domain-containing protein</fullName>
    </submittedName>
</protein>
<keyword evidence="1" id="KW-1185">Reference proteome</keyword>
<dbReference type="AlphaFoldDB" id="A0A7E4VHC5"/>
<proteinExistence type="predicted"/>
<name>A0A7E4VHC5_PANRE</name>
<organism evidence="1 2">
    <name type="scientific">Panagrellus redivivus</name>
    <name type="common">Microworm</name>
    <dbReference type="NCBI Taxonomy" id="6233"/>
    <lineage>
        <taxon>Eukaryota</taxon>
        <taxon>Metazoa</taxon>
        <taxon>Ecdysozoa</taxon>
        <taxon>Nematoda</taxon>
        <taxon>Chromadorea</taxon>
        <taxon>Rhabditida</taxon>
        <taxon>Tylenchina</taxon>
        <taxon>Panagrolaimomorpha</taxon>
        <taxon>Panagrolaimoidea</taxon>
        <taxon>Panagrolaimidae</taxon>
        <taxon>Panagrellus</taxon>
    </lineage>
</organism>
<evidence type="ECO:0000313" key="1">
    <source>
        <dbReference type="Proteomes" id="UP000492821"/>
    </source>
</evidence>